<evidence type="ECO:0000256" key="1">
    <source>
        <dbReference type="ARBA" id="ARBA00022679"/>
    </source>
</evidence>
<feature type="domain" description="Gamma-glutamylcyclotransferase AIG2-like" evidence="3">
    <location>
        <begin position="13"/>
        <end position="108"/>
    </location>
</feature>
<organism evidence="4 5">
    <name type="scientific">Actinomadura keratinilytica</name>
    <dbReference type="NCBI Taxonomy" id="547461"/>
    <lineage>
        <taxon>Bacteria</taxon>
        <taxon>Bacillati</taxon>
        <taxon>Actinomycetota</taxon>
        <taxon>Actinomycetes</taxon>
        <taxon>Streptosporangiales</taxon>
        <taxon>Thermomonosporaceae</taxon>
        <taxon>Actinomadura</taxon>
    </lineage>
</organism>
<dbReference type="InterPro" id="IPR036568">
    <property type="entry name" value="GGCT-like_sf"/>
</dbReference>
<name>A0ABP7YHY8_9ACTN</name>
<sequence length="140" mass="15758">MGRGVRCAGMEGLFVYGTLRFPEVLRVLLGRVPDMRPATATGWSVRALPGKVYPGLVADPDGVARGLVMTGLTEDERRLLDAFEGDSYEPIVITLDDGRRARAYLWKAPTEPYEWDVERFAREELSAFADGCRMWRRAFT</sequence>
<evidence type="ECO:0000313" key="5">
    <source>
        <dbReference type="Proteomes" id="UP001500266"/>
    </source>
</evidence>
<accession>A0ABP7YHY8</accession>
<dbReference type="Gene3D" id="3.10.490.10">
    <property type="entry name" value="Gamma-glutamyl cyclotransferase-like"/>
    <property type="match status" value="1"/>
</dbReference>
<dbReference type="PANTHER" id="PTHR31544:SF2">
    <property type="entry name" value="AIG2-LIKE PROTEIN D"/>
    <property type="match status" value="1"/>
</dbReference>
<comment type="caution">
    <text evidence="4">The sequence shown here is derived from an EMBL/GenBank/DDBJ whole genome shotgun (WGS) entry which is preliminary data.</text>
</comment>
<gene>
    <name evidence="4" type="ORF">GCM10022416_19900</name>
</gene>
<evidence type="ECO:0000313" key="4">
    <source>
        <dbReference type="EMBL" id="GAA4136301.1"/>
    </source>
</evidence>
<protein>
    <recommendedName>
        <fullName evidence="2">Putative gamma-glutamylcyclotransferase</fullName>
    </recommendedName>
</protein>
<proteinExistence type="predicted"/>
<keyword evidence="5" id="KW-1185">Reference proteome</keyword>
<dbReference type="InterPro" id="IPR013024">
    <property type="entry name" value="GGCT-like"/>
</dbReference>
<dbReference type="InterPro" id="IPR009288">
    <property type="entry name" value="AIG2-like_dom"/>
</dbReference>
<evidence type="ECO:0000256" key="2">
    <source>
        <dbReference type="ARBA" id="ARBA00030602"/>
    </source>
</evidence>
<dbReference type="SUPFAM" id="SSF110857">
    <property type="entry name" value="Gamma-glutamyl cyclotransferase-like"/>
    <property type="match status" value="1"/>
</dbReference>
<dbReference type="CDD" id="cd06661">
    <property type="entry name" value="GGCT_like"/>
    <property type="match status" value="1"/>
</dbReference>
<reference evidence="5" key="1">
    <citation type="journal article" date="2019" name="Int. J. Syst. Evol. Microbiol.">
        <title>The Global Catalogue of Microorganisms (GCM) 10K type strain sequencing project: providing services to taxonomists for standard genome sequencing and annotation.</title>
        <authorList>
            <consortium name="The Broad Institute Genomics Platform"/>
            <consortium name="The Broad Institute Genome Sequencing Center for Infectious Disease"/>
            <person name="Wu L."/>
            <person name="Ma J."/>
        </authorList>
    </citation>
    <scope>NUCLEOTIDE SEQUENCE [LARGE SCALE GENOMIC DNA]</scope>
    <source>
        <strain evidence="5">JCM 17316</strain>
    </source>
</reference>
<dbReference type="Proteomes" id="UP001500266">
    <property type="component" value="Unassembled WGS sequence"/>
</dbReference>
<keyword evidence="1" id="KW-0808">Transferase</keyword>
<dbReference type="Pfam" id="PF06094">
    <property type="entry name" value="GGACT"/>
    <property type="match status" value="1"/>
</dbReference>
<dbReference type="InterPro" id="IPR045038">
    <property type="entry name" value="AIG2-like"/>
</dbReference>
<dbReference type="PANTHER" id="PTHR31544">
    <property type="entry name" value="AIG2-LIKE PROTEIN D"/>
    <property type="match status" value="1"/>
</dbReference>
<evidence type="ECO:0000259" key="3">
    <source>
        <dbReference type="Pfam" id="PF06094"/>
    </source>
</evidence>
<dbReference type="EMBL" id="BAABDO010000020">
    <property type="protein sequence ID" value="GAA4136301.1"/>
    <property type="molecule type" value="Genomic_DNA"/>
</dbReference>